<feature type="non-terminal residue" evidence="11">
    <location>
        <position position="1"/>
    </location>
</feature>
<evidence type="ECO:0000313" key="11">
    <source>
        <dbReference type="EMBL" id="KAG7168794.1"/>
    </source>
</evidence>
<feature type="transmembrane region" description="Helical" evidence="9">
    <location>
        <begin position="759"/>
        <end position="782"/>
    </location>
</feature>
<comment type="catalytic activity">
    <reaction evidence="8">
        <text>a ubiquinone + NADH + 5 H(+)(in) = a ubiquinol + NAD(+) + 4 H(+)(out)</text>
        <dbReference type="Rhea" id="RHEA:29091"/>
        <dbReference type="Rhea" id="RHEA-COMP:9565"/>
        <dbReference type="Rhea" id="RHEA-COMP:9566"/>
        <dbReference type="ChEBI" id="CHEBI:15378"/>
        <dbReference type="ChEBI" id="CHEBI:16389"/>
        <dbReference type="ChEBI" id="CHEBI:17976"/>
        <dbReference type="ChEBI" id="CHEBI:57540"/>
        <dbReference type="ChEBI" id="CHEBI:57945"/>
        <dbReference type="EC" id="7.1.1.2"/>
    </reaction>
</comment>
<evidence type="ECO:0000256" key="8">
    <source>
        <dbReference type="ARBA" id="ARBA00049551"/>
    </source>
</evidence>
<feature type="transmembrane region" description="Helical" evidence="9">
    <location>
        <begin position="88"/>
        <end position="104"/>
    </location>
</feature>
<feature type="domain" description="NADH:quinone oxidoreductase/Mrp antiporter transmembrane" evidence="10">
    <location>
        <begin position="516"/>
        <end position="712"/>
    </location>
</feature>
<feature type="transmembrane region" description="Helical" evidence="9">
    <location>
        <begin position="673"/>
        <end position="692"/>
    </location>
</feature>
<evidence type="ECO:0000256" key="9">
    <source>
        <dbReference type="SAM" id="Phobius"/>
    </source>
</evidence>
<feature type="domain" description="NADH:quinone oxidoreductase/Mrp antiporter transmembrane" evidence="10">
    <location>
        <begin position="95"/>
        <end position="291"/>
    </location>
</feature>
<dbReference type="PANTHER" id="PTHR42829:SF2">
    <property type="entry name" value="NADH-UBIQUINONE OXIDOREDUCTASE CHAIN 5"/>
    <property type="match status" value="1"/>
</dbReference>
<dbReference type="AlphaFoldDB" id="A0A8J5K7C3"/>
<feature type="transmembrane region" description="Helical" evidence="9">
    <location>
        <begin position="629"/>
        <end position="652"/>
    </location>
</feature>
<feature type="transmembrane region" description="Helical" evidence="9">
    <location>
        <begin position="373"/>
        <end position="394"/>
    </location>
</feature>
<feature type="transmembrane region" description="Helical" evidence="9">
    <location>
        <begin position="155"/>
        <end position="175"/>
    </location>
</feature>
<feature type="transmembrane region" description="Helical" evidence="9">
    <location>
        <begin position="794"/>
        <end position="814"/>
    </location>
</feature>
<evidence type="ECO:0000256" key="5">
    <source>
        <dbReference type="ARBA" id="ARBA00022989"/>
    </source>
</evidence>
<feature type="transmembrane region" description="Helical" evidence="9">
    <location>
        <begin position="26"/>
        <end position="42"/>
    </location>
</feature>
<dbReference type="EMBL" id="JAHLQT010018996">
    <property type="protein sequence ID" value="KAG7168794.1"/>
    <property type="molecule type" value="Genomic_DNA"/>
</dbReference>
<keyword evidence="5 9" id="KW-1133">Transmembrane helix</keyword>
<evidence type="ECO:0000256" key="2">
    <source>
        <dbReference type="ARBA" id="ARBA00004141"/>
    </source>
</evidence>
<evidence type="ECO:0000256" key="4">
    <source>
        <dbReference type="ARBA" id="ARBA00022692"/>
    </source>
</evidence>
<organism evidence="11 12">
    <name type="scientific">Homarus americanus</name>
    <name type="common">American lobster</name>
    <dbReference type="NCBI Taxonomy" id="6706"/>
    <lineage>
        <taxon>Eukaryota</taxon>
        <taxon>Metazoa</taxon>
        <taxon>Ecdysozoa</taxon>
        <taxon>Arthropoda</taxon>
        <taxon>Crustacea</taxon>
        <taxon>Multicrustacea</taxon>
        <taxon>Malacostraca</taxon>
        <taxon>Eumalacostraca</taxon>
        <taxon>Eucarida</taxon>
        <taxon>Decapoda</taxon>
        <taxon>Pleocyemata</taxon>
        <taxon>Astacidea</taxon>
        <taxon>Nephropoidea</taxon>
        <taxon>Nephropidae</taxon>
        <taxon>Homarus</taxon>
    </lineage>
</organism>
<evidence type="ECO:0000256" key="7">
    <source>
        <dbReference type="ARBA" id="ARBA00031027"/>
    </source>
</evidence>
<feature type="transmembrane region" description="Helical" evidence="9">
    <location>
        <begin position="576"/>
        <end position="596"/>
    </location>
</feature>
<comment type="subcellular location">
    <subcellularLocation>
        <location evidence="2">Membrane</location>
        <topology evidence="2">Multi-pass membrane protein</topology>
    </subcellularLocation>
</comment>
<evidence type="ECO:0000256" key="6">
    <source>
        <dbReference type="ARBA" id="ARBA00023136"/>
    </source>
</evidence>
<feature type="transmembrane region" description="Helical" evidence="9">
    <location>
        <begin position="252"/>
        <end position="271"/>
    </location>
</feature>
<keyword evidence="6 9" id="KW-0472">Membrane</keyword>
<accession>A0A8J5K7C3</accession>
<feature type="non-terminal residue" evidence="11">
    <location>
        <position position="837"/>
    </location>
</feature>
<dbReference type="InterPro" id="IPR003945">
    <property type="entry name" value="NU5C-like"/>
</dbReference>
<proteinExistence type="predicted"/>
<feature type="transmembrane region" description="Helical" evidence="9">
    <location>
        <begin position="208"/>
        <end position="231"/>
    </location>
</feature>
<comment type="function">
    <text evidence="1">Core subunit of the mitochondrial membrane respiratory chain NADH dehydrogenase (Complex I) that is believed to belong to the minimal assembly required for catalysis. Complex I functions in the transfer of electrons from NADH to the respiratory chain. The immediate electron acceptor for the enzyme is believed to be ubiquinone.</text>
</comment>
<feature type="transmembrane region" description="Helical" evidence="9">
    <location>
        <begin position="125"/>
        <end position="143"/>
    </location>
</feature>
<sequence length="837" mass="92782">FVLFISSIVLFYRGDYIEGDKRFNRFIYLVLAFVLSIGALIVRPNIIRILLGWDGLGLVSYALVIFYQNEKSANAGILTVLSNRVGDVAILLRISLIFIAGAITKRAQIPFSAWLPAAMAAPTPVSALVHSSTLVTAGVYLLIRFSPALIGSEAQSVLLIISCLTIFIAGLGANFEYDLKKIIALSTLSQLGVILRILALGFADLAFFHLLAHALFKALLFICAGVVIHAVKEYQDIRCIGRLVFRIPLTRTCINLANLALCGIPFLAGFYSKDLILEVAFIRNINLLAFVLYALATGLTVCYRFRLVYYSLTGLFNLRRMSQVNDKSVVMTSSMIRLRIGVLALALRVLGALIGYLLNIISVNYRLRRLKSYSKVVFIGSMWFIPFLSTFNLSHVRLVIMDDPNILGVKVCILMSYINQDTFKFLKVEEKGLRGDYIEGDKRFNRFIYLVLAFVLSIGALIVRPNIIRILLGWDGLGLVSYALVIFYQNEKSANAGILTVLSNRVGDVAILLRISLIFIAGAITKRAQIPFSAWLPAAMAAPTPVSALVHSSTLVTAGVYLLIRFSPALIGSEAQSVLLIISCLTIFIAGLGANFEYDLKKIIALSTLSQLGVILRILALGFADLAFFHLLAHALFKALLFICAGVVIHAVKEYQDIRCIGRLVFRIPLTRTCINLANLALCGIPFLAGFYSKDLILEVAFIRNINLLAFVLYALATGLTVCYRFRLVYYSLTGLFNLRRMSQVNDKSVVMTSSMIRLRIGVLALALRVLGALIGYLLNIISVNYRLRRLKSYSKVVFIGSMWFIPFLSTFNLSHVRLKTAGACMKDTFKFLKVEE</sequence>
<feature type="transmembrane region" description="Helical" evidence="9">
    <location>
        <begin position="291"/>
        <end position="318"/>
    </location>
</feature>
<dbReference type="GO" id="GO:0008137">
    <property type="term" value="F:NADH dehydrogenase (ubiquinone) activity"/>
    <property type="evidence" value="ECO:0007669"/>
    <property type="project" value="UniProtKB-EC"/>
</dbReference>
<feature type="transmembrane region" description="Helical" evidence="9">
    <location>
        <begin position="338"/>
        <end position="361"/>
    </location>
</feature>
<dbReference type="PRINTS" id="PR01434">
    <property type="entry name" value="NADHDHGNASE5"/>
</dbReference>
<feature type="transmembrane region" description="Helical" evidence="9">
    <location>
        <begin position="546"/>
        <end position="564"/>
    </location>
</feature>
<dbReference type="GO" id="GO:0016020">
    <property type="term" value="C:membrane"/>
    <property type="evidence" value="ECO:0007669"/>
    <property type="project" value="UniProtKB-SubCell"/>
</dbReference>
<dbReference type="Proteomes" id="UP000747542">
    <property type="component" value="Unassembled WGS sequence"/>
</dbReference>
<dbReference type="GO" id="GO:0015990">
    <property type="term" value="P:electron transport coupled proton transport"/>
    <property type="evidence" value="ECO:0007669"/>
    <property type="project" value="TreeGrafter"/>
</dbReference>
<feature type="transmembrane region" description="Helical" evidence="9">
    <location>
        <begin position="470"/>
        <end position="489"/>
    </location>
</feature>
<dbReference type="GO" id="GO:0042773">
    <property type="term" value="P:ATP synthesis coupled electron transport"/>
    <property type="evidence" value="ECO:0007669"/>
    <property type="project" value="InterPro"/>
</dbReference>
<name>A0A8J5K7C3_HOMAM</name>
<reference evidence="11" key="1">
    <citation type="journal article" date="2021" name="Sci. Adv.">
        <title>The American lobster genome reveals insights on longevity, neural, and immune adaptations.</title>
        <authorList>
            <person name="Polinski J.M."/>
            <person name="Zimin A.V."/>
            <person name="Clark K.F."/>
            <person name="Kohn A.B."/>
            <person name="Sadowski N."/>
            <person name="Timp W."/>
            <person name="Ptitsyn A."/>
            <person name="Khanna P."/>
            <person name="Romanova D.Y."/>
            <person name="Williams P."/>
            <person name="Greenwood S.J."/>
            <person name="Moroz L.L."/>
            <person name="Walt D.R."/>
            <person name="Bodnar A.G."/>
        </authorList>
    </citation>
    <scope>NUCLEOTIDE SEQUENCE</scope>
    <source>
        <strain evidence="11">GMGI-L3</strain>
    </source>
</reference>
<evidence type="ECO:0000256" key="3">
    <source>
        <dbReference type="ARBA" id="ARBA00012944"/>
    </source>
</evidence>
<feature type="transmembrane region" description="Helical" evidence="9">
    <location>
        <begin position="712"/>
        <end position="739"/>
    </location>
</feature>
<keyword evidence="12" id="KW-1185">Reference proteome</keyword>
<protein>
    <recommendedName>
        <fullName evidence="3">NADH:ubiquinone reductase (H(+)-translocating)</fullName>
        <ecNumber evidence="3">7.1.1.2</ecNumber>
    </recommendedName>
    <alternativeName>
        <fullName evidence="7">NADH dehydrogenase subunit 5</fullName>
    </alternativeName>
</protein>
<keyword evidence="4 9" id="KW-0812">Transmembrane</keyword>
<evidence type="ECO:0000313" key="12">
    <source>
        <dbReference type="Proteomes" id="UP000747542"/>
    </source>
</evidence>
<evidence type="ECO:0000259" key="10">
    <source>
        <dbReference type="Pfam" id="PF00361"/>
    </source>
</evidence>
<dbReference type="GO" id="GO:0003954">
    <property type="term" value="F:NADH dehydrogenase activity"/>
    <property type="evidence" value="ECO:0007669"/>
    <property type="project" value="TreeGrafter"/>
</dbReference>
<feature type="transmembrane region" description="Helical" evidence="9">
    <location>
        <begin position="509"/>
        <end position="525"/>
    </location>
</feature>
<dbReference type="InterPro" id="IPR001750">
    <property type="entry name" value="ND/Mrp_TM"/>
</dbReference>
<dbReference type="Pfam" id="PF00361">
    <property type="entry name" value="Proton_antipo_M"/>
    <property type="match status" value="2"/>
</dbReference>
<evidence type="ECO:0000256" key="1">
    <source>
        <dbReference type="ARBA" id="ARBA00003257"/>
    </source>
</evidence>
<dbReference type="EC" id="7.1.1.2" evidence="3"/>
<feature type="transmembrane region" description="Helical" evidence="9">
    <location>
        <begin position="49"/>
        <end position="68"/>
    </location>
</feature>
<dbReference type="PANTHER" id="PTHR42829">
    <property type="entry name" value="NADH-UBIQUINONE OXIDOREDUCTASE CHAIN 5"/>
    <property type="match status" value="1"/>
</dbReference>
<gene>
    <name evidence="11" type="primary">ND5-L10</name>
    <name evidence="11" type="ORF">Hamer_G028596</name>
</gene>
<comment type="caution">
    <text evidence="11">The sequence shown here is derived from an EMBL/GenBank/DDBJ whole genome shotgun (WGS) entry which is preliminary data.</text>
</comment>
<feature type="transmembrane region" description="Helical" evidence="9">
    <location>
        <begin position="446"/>
        <end position="463"/>
    </location>
</feature>
<feature type="transmembrane region" description="Helical" evidence="9">
    <location>
        <begin position="182"/>
        <end position="202"/>
    </location>
</feature>